<evidence type="ECO:0000313" key="2">
    <source>
        <dbReference type="Proteomes" id="UP000785679"/>
    </source>
</evidence>
<organism evidence="1 2">
    <name type="scientific">Halteria grandinella</name>
    <dbReference type="NCBI Taxonomy" id="5974"/>
    <lineage>
        <taxon>Eukaryota</taxon>
        <taxon>Sar</taxon>
        <taxon>Alveolata</taxon>
        <taxon>Ciliophora</taxon>
        <taxon>Intramacronucleata</taxon>
        <taxon>Spirotrichea</taxon>
        <taxon>Stichotrichia</taxon>
        <taxon>Sporadotrichida</taxon>
        <taxon>Halteriidae</taxon>
        <taxon>Halteria</taxon>
    </lineage>
</organism>
<protein>
    <submittedName>
        <fullName evidence="1">Uncharacterized protein</fullName>
    </submittedName>
</protein>
<evidence type="ECO:0000313" key="1">
    <source>
        <dbReference type="EMBL" id="TNV81775.1"/>
    </source>
</evidence>
<gene>
    <name evidence="1" type="ORF">FGO68_gene627</name>
</gene>
<accession>A0A8J8NWZ5</accession>
<comment type="caution">
    <text evidence="1">The sequence shown here is derived from an EMBL/GenBank/DDBJ whole genome shotgun (WGS) entry which is preliminary data.</text>
</comment>
<dbReference type="Proteomes" id="UP000785679">
    <property type="component" value="Unassembled WGS sequence"/>
</dbReference>
<reference evidence="1" key="1">
    <citation type="submission" date="2019-06" db="EMBL/GenBank/DDBJ databases">
        <authorList>
            <person name="Zheng W."/>
        </authorList>
    </citation>
    <scope>NUCLEOTIDE SEQUENCE</scope>
    <source>
        <strain evidence="1">QDHG01</strain>
    </source>
</reference>
<proteinExistence type="predicted"/>
<sequence>MKPIHIDECRCKRGQPLKYYCAQDNCQIHKDDIFSCELCIEDLMKRKEPHINFFVSHLMDEVKGRWNTLNEKRSNCTGKLLLSTLLKKL</sequence>
<name>A0A8J8NWZ5_HALGN</name>
<keyword evidence="2" id="KW-1185">Reference proteome</keyword>
<dbReference type="EMBL" id="RRYP01005749">
    <property type="protein sequence ID" value="TNV81775.1"/>
    <property type="molecule type" value="Genomic_DNA"/>
</dbReference>
<dbReference type="AlphaFoldDB" id="A0A8J8NWZ5"/>